<dbReference type="SMART" id="SM00289">
    <property type="entry name" value="WR1"/>
    <property type="match status" value="3"/>
</dbReference>
<gene>
    <name evidence="1" type="ORF">HPBE_LOCUS19228</name>
</gene>
<name>A0A3P8C7Z6_HELPZ</name>
<dbReference type="InterPro" id="IPR028150">
    <property type="entry name" value="Lustrin_cystein"/>
</dbReference>
<dbReference type="Pfam" id="PF14625">
    <property type="entry name" value="Lustrin_cystein"/>
    <property type="match status" value="2"/>
</dbReference>
<reference evidence="1" key="1">
    <citation type="submission" date="2018-11" db="EMBL/GenBank/DDBJ databases">
        <authorList>
            <consortium name="Pathogen Informatics"/>
        </authorList>
    </citation>
    <scope>NUCLEOTIDE SEQUENCE [LARGE SCALE GENOMIC DNA]</scope>
</reference>
<dbReference type="InterPro" id="IPR006150">
    <property type="entry name" value="Cys_repeat_1"/>
</dbReference>
<evidence type="ECO:0000313" key="1">
    <source>
        <dbReference type="EMBL" id="VDP14425.1"/>
    </source>
</evidence>
<organism evidence="1">
    <name type="scientific">Heligmosomoides polygyrus</name>
    <name type="common">Parasitic roundworm</name>
    <dbReference type="NCBI Taxonomy" id="6339"/>
    <lineage>
        <taxon>Eukaryota</taxon>
        <taxon>Metazoa</taxon>
        <taxon>Ecdysozoa</taxon>
        <taxon>Nematoda</taxon>
        <taxon>Chromadorea</taxon>
        <taxon>Rhabditida</taxon>
        <taxon>Rhabditina</taxon>
        <taxon>Rhabditomorpha</taxon>
        <taxon>Strongyloidea</taxon>
        <taxon>Heligmosomidae</taxon>
        <taxon>Heligmosomoides</taxon>
    </lineage>
</organism>
<dbReference type="AlphaFoldDB" id="A0A3P8C7Z6"/>
<dbReference type="EMBL" id="UZAH01031216">
    <property type="protein sequence ID" value="VDP14425.1"/>
    <property type="molecule type" value="Genomic_DNA"/>
</dbReference>
<proteinExistence type="predicted"/>
<dbReference type="OrthoDB" id="5837254at2759"/>
<accession>A0A3P8C7Z6</accession>
<sequence length="307" mass="33918">MTAIIGRLPSCANGQHPKLDKVGRPIQCLPGSSSRSVCGVNHTCFFSGMNYMCCPSNEPSHDNQPACPSPLLTVLDSHGLPLKCNPRSRICPQEKGTCSDVGLAYICCEHVADELHSNSVVARDRKRAPQKKSLMKAAVDAEESLDCPQNSIGLLNGDGSRVMCNSRRRCPGESTFCHGAFKRSICCEPFEFASNVLDSVENITTSKLVKSLETFSEFGICIHLEIMDTYAIKRLKIKSAILIQFANLGTLLNRLDTSEIRVNFFQIETSFLQVKQQTLQGGQNNLLFQENLLQLPLIFLAHLNERV</sequence>
<protein>
    <submittedName>
        <fullName evidence="1">Uncharacterized protein</fullName>
    </submittedName>
</protein>